<keyword evidence="2" id="KW-1185">Reference proteome</keyword>
<gene>
    <name evidence="1" type="ORF">SAMN04488101_11813</name>
</gene>
<accession>A0A1W2EZH8</accession>
<evidence type="ECO:0000313" key="1">
    <source>
        <dbReference type="EMBL" id="SMD15085.1"/>
    </source>
</evidence>
<dbReference type="AlphaFoldDB" id="A0A1W2EZH8"/>
<evidence type="ECO:0000313" key="2">
    <source>
        <dbReference type="Proteomes" id="UP000192678"/>
    </source>
</evidence>
<organism evidence="1 2">
    <name type="scientific">Pedobacter nyackensis</name>
    <dbReference type="NCBI Taxonomy" id="475255"/>
    <lineage>
        <taxon>Bacteria</taxon>
        <taxon>Pseudomonadati</taxon>
        <taxon>Bacteroidota</taxon>
        <taxon>Sphingobacteriia</taxon>
        <taxon>Sphingobacteriales</taxon>
        <taxon>Sphingobacteriaceae</taxon>
        <taxon>Pedobacter</taxon>
    </lineage>
</organism>
<name>A0A1W2EZH8_9SPHI</name>
<sequence>MFISTCTIIGAVDGVEELVITIKIGSMLALSKILELFLIFYNLDFNINYLDNCCCF</sequence>
<proteinExistence type="predicted"/>
<dbReference type="Proteomes" id="UP000192678">
    <property type="component" value="Unassembled WGS sequence"/>
</dbReference>
<reference evidence="1 2" key="1">
    <citation type="submission" date="2017-04" db="EMBL/GenBank/DDBJ databases">
        <authorList>
            <person name="Afonso C.L."/>
            <person name="Miller P.J."/>
            <person name="Scott M.A."/>
            <person name="Spackman E."/>
            <person name="Goraichik I."/>
            <person name="Dimitrov K.M."/>
            <person name="Suarez D.L."/>
            <person name="Swayne D.E."/>
        </authorList>
    </citation>
    <scope>NUCLEOTIDE SEQUENCE [LARGE SCALE GENOMIC DNA]</scope>
    <source>
        <strain evidence="1 2">DSM 19625</strain>
    </source>
</reference>
<protein>
    <submittedName>
        <fullName evidence="1">Uncharacterized protein</fullName>
    </submittedName>
</protein>
<dbReference type="EMBL" id="FWYB01000018">
    <property type="protein sequence ID" value="SMD15085.1"/>
    <property type="molecule type" value="Genomic_DNA"/>
</dbReference>